<proteinExistence type="predicted"/>
<reference evidence="2" key="1">
    <citation type="journal article" date="2019" name="Int. J. Syst. Evol. Microbiol.">
        <title>The Global Catalogue of Microorganisms (GCM) 10K type strain sequencing project: providing services to taxonomists for standard genome sequencing and annotation.</title>
        <authorList>
            <consortium name="The Broad Institute Genomics Platform"/>
            <consortium name="The Broad Institute Genome Sequencing Center for Infectious Disease"/>
            <person name="Wu L."/>
            <person name="Ma J."/>
        </authorList>
    </citation>
    <scope>NUCLEOTIDE SEQUENCE [LARGE SCALE GENOMIC DNA]</scope>
    <source>
        <strain evidence="2">JCM 14370</strain>
    </source>
</reference>
<dbReference type="EMBL" id="BMOD01000001">
    <property type="protein sequence ID" value="GGJ22033.1"/>
    <property type="molecule type" value="Genomic_DNA"/>
</dbReference>
<organism evidence="1 2">
    <name type="scientific">Deinococcus roseus</name>
    <dbReference type="NCBI Taxonomy" id="392414"/>
    <lineage>
        <taxon>Bacteria</taxon>
        <taxon>Thermotogati</taxon>
        <taxon>Deinococcota</taxon>
        <taxon>Deinococci</taxon>
        <taxon>Deinococcales</taxon>
        <taxon>Deinococcaceae</taxon>
        <taxon>Deinococcus</taxon>
    </lineage>
</organism>
<dbReference type="Proteomes" id="UP000632222">
    <property type="component" value="Unassembled WGS sequence"/>
</dbReference>
<evidence type="ECO:0000313" key="1">
    <source>
        <dbReference type="EMBL" id="GGJ22033.1"/>
    </source>
</evidence>
<gene>
    <name evidence="1" type="ORF">GCM10008938_05400</name>
</gene>
<name>A0ABQ2CUN9_9DEIO</name>
<protein>
    <submittedName>
        <fullName evidence="1">Uncharacterized protein</fullName>
    </submittedName>
</protein>
<dbReference type="RefSeq" id="WP_188999445.1">
    <property type="nucleotide sequence ID" value="NZ_BMOD01000001.1"/>
</dbReference>
<evidence type="ECO:0000313" key="2">
    <source>
        <dbReference type="Proteomes" id="UP000632222"/>
    </source>
</evidence>
<sequence>MGFSRGSHSSLTVHHVYSVPDAAVFQIRALACASLEFGCGSKAQPETQVLSALYASEKHRMVVLHHRYDSLYGWKCWIATEHLQQLLGILQVFHLHSRVQLEETVSAS</sequence>
<keyword evidence="2" id="KW-1185">Reference proteome</keyword>
<accession>A0ABQ2CUN9</accession>
<comment type="caution">
    <text evidence="1">The sequence shown here is derived from an EMBL/GenBank/DDBJ whole genome shotgun (WGS) entry which is preliminary data.</text>
</comment>